<dbReference type="InterPro" id="IPR037129">
    <property type="entry name" value="XPA_sf"/>
</dbReference>
<dbReference type="CDD" id="cd21077">
    <property type="entry name" value="DBD_Rad14"/>
    <property type="match status" value="1"/>
</dbReference>
<proteinExistence type="inferred from homology"/>
<evidence type="ECO:0000256" key="10">
    <source>
        <dbReference type="ARBA" id="ARBA00072989"/>
    </source>
</evidence>
<dbReference type="Gene3D" id="3.90.530.10">
    <property type="entry name" value="XPA C-terminal domain"/>
    <property type="match status" value="1"/>
</dbReference>
<reference evidence="12 13" key="1">
    <citation type="submission" date="2016-08" db="EMBL/GenBank/DDBJ databases">
        <title>A Parts List for Fungal Cellulosomes Revealed by Comparative Genomics.</title>
        <authorList>
            <consortium name="DOE Joint Genome Institute"/>
            <person name="Haitjema C.H."/>
            <person name="Gilmore S.P."/>
            <person name="Henske J.K."/>
            <person name="Solomon K.V."/>
            <person name="De Groot R."/>
            <person name="Kuo A."/>
            <person name="Mondo S.J."/>
            <person name="Salamov A.A."/>
            <person name="Labutti K."/>
            <person name="Zhao Z."/>
            <person name="Chiniquy J."/>
            <person name="Barry K."/>
            <person name="Brewer H.M."/>
            <person name="Purvine S.O."/>
            <person name="Wright A.T."/>
            <person name="Boxma B."/>
            <person name="Van Alen T."/>
            <person name="Hackstein J.H."/>
            <person name="Baker S.E."/>
            <person name="Grigoriev I.V."/>
            <person name="O'Malley M.A."/>
        </authorList>
    </citation>
    <scope>NUCLEOTIDE SEQUENCE [LARGE SCALE GENOMIC DNA]</scope>
    <source>
        <strain evidence="12 13">G1</strain>
    </source>
</reference>
<evidence type="ECO:0000256" key="5">
    <source>
        <dbReference type="ARBA" id="ARBA00022771"/>
    </source>
</evidence>
<organism evidence="12 13">
    <name type="scientific">Neocallimastix californiae</name>
    <dbReference type="NCBI Taxonomy" id="1754190"/>
    <lineage>
        <taxon>Eukaryota</taxon>
        <taxon>Fungi</taxon>
        <taxon>Fungi incertae sedis</taxon>
        <taxon>Chytridiomycota</taxon>
        <taxon>Chytridiomycota incertae sedis</taxon>
        <taxon>Neocallimastigomycetes</taxon>
        <taxon>Neocallimastigales</taxon>
        <taxon>Neocallimastigaceae</taxon>
        <taxon>Neocallimastix</taxon>
    </lineage>
</organism>
<dbReference type="GO" id="GO:0003684">
    <property type="term" value="F:damaged DNA binding"/>
    <property type="evidence" value="ECO:0007669"/>
    <property type="project" value="InterPro"/>
</dbReference>
<evidence type="ECO:0000313" key="12">
    <source>
        <dbReference type="EMBL" id="ORY56472.1"/>
    </source>
</evidence>
<keyword evidence="9" id="KW-0539">Nucleus</keyword>
<keyword evidence="5" id="KW-0863">Zinc-finger</keyword>
<comment type="subcellular location">
    <subcellularLocation>
        <location evidence="1">Nucleus</location>
    </subcellularLocation>
</comment>
<dbReference type="EMBL" id="MCOG01000073">
    <property type="protein sequence ID" value="ORY56472.1"/>
    <property type="molecule type" value="Genomic_DNA"/>
</dbReference>
<dbReference type="InterPro" id="IPR022658">
    <property type="entry name" value="XPA_CS"/>
</dbReference>
<feature type="domain" description="XPA C-terminal" evidence="11">
    <location>
        <begin position="175"/>
        <end position="225"/>
    </location>
</feature>
<dbReference type="GO" id="GO:1901255">
    <property type="term" value="P:nucleotide-excision repair involved in interstrand cross-link repair"/>
    <property type="evidence" value="ECO:0007669"/>
    <property type="project" value="TreeGrafter"/>
</dbReference>
<keyword evidence="13" id="KW-1185">Reference proteome</keyword>
<dbReference type="GO" id="GO:0008270">
    <property type="term" value="F:zinc ion binding"/>
    <property type="evidence" value="ECO:0007669"/>
    <property type="project" value="UniProtKB-KW"/>
</dbReference>
<dbReference type="AlphaFoldDB" id="A0A1Y2DB29"/>
<gene>
    <name evidence="12" type="ORF">LY90DRAFT_381934</name>
</gene>
<dbReference type="GO" id="GO:0000715">
    <property type="term" value="P:nucleotide-excision repair, DNA damage recognition"/>
    <property type="evidence" value="ECO:0007669"/>
    <property type="project" value="TreeGrafter"/>
</dbReference>
<comment type="caution">
    <text evidence="12">The sequence shown here is derived from an EMBL/GenBank/DDBJ whole genome shotgun (WGS) entry which is preliminary data.</text>
</comment>
<dbReference type="GO" id="GO:0070914">
    <property type="term" value="P:UV-damage excision repair"/>
    <property type="evidence" value="ECO:0007669"/>
    <property type="project" value="TreeGrafter"/>
</dbReference>
<dbReference type="InterPro" id="IPR022656">
    <property type="entry name" value="XPA_C"/>
</dbReference>
<dbReference type="InterPro" id="IPR009061">
    <property type="entry name" value="DNA-bd_dom_put_sf"/>
</dbReference>
<evidence type="ECO:0000256" key="8">
    <source>
        <dbReference type="ARBA" id="ARBA00023204"/>
    </source>
</evidence>
<evidence type="ECO:0000256" key="9">
    <source>
        <dbReference type="ARBA" id="ARBA00023242"/>
    </source>
</evidence>
<dbReference type="InterPro" id="IPR000465">
    <property type="entry name" value="XPA/RAD14"/>
</dbReference>
<evidence type="ECO:0000313" key="13">
    <source>
        <dbReference type="Proteomes" id="UP000193920"/>
    </source>
</evidence>
<evidence type="ECO:0000256" key="3">
    <source>
        <dbReference type="ARBA" id="ARBA00022723"/>
    </source>
</evidence>
<dbReference type="NCBIfam" id="TIGR00598">
    <property type="entry name" value="rad14"/>
    <property type="match status" value="1"/>
</dbReference>
<evidence type="ECO:0000256" key="1">
    <source>
        <dbReference type="ARBA" id="ARBA00004123"/>
    </source>
</evidence>
<name>A0A1Y2DB29_9FUNG</name>
<dbReference type="FunFam" id="3.90.530.10:FF:000003">
    <property type="entry name" value="Dna repair rad14 protein"/>
    <property type="match status" value="1"/>
</dbReference>
<sequence length="314" mass="37757">MVFNEEQRQFMLKSREIAKQKLKLKQEKKKKGKNTEKDEIIIIDDEPSQKVEKTEKTETNDSQPNIIKDIIDSTIIDNGLDTGNKKNRKRKIVYCDYNLSEIVDTKGGFLIEKSEEDYNKEKEKEKKIKHNIPINLDLSKNPKCQECDSLDIDYNYLDNFKVLVCRNCRTKMPEKYSLLTKTECKEDYLLTDSELRDRELLPCWERPNPHKSTWNNMMLFVRYQVEEYAFKKWGSEQGLDDEFDRRETEKRQRKEKKFNAKLKELRRNTRTSIWLKEKDKKHVHEFGQTVYNEETGENVRRCNICGYLEEFEEF</sequence>
<dbReference type="Pfam" id="PF05181">
    <property type="entry name" value="XPA_C"/>
    <property type="match status" value="1"/>
</dbReference>
<dbReference type="GO" id="GO:0000110">
    <property type="term" value="C:nucleotide-excision repair factor 1 complex"/>
    <property type="evidence" value="ECO:0007669"/>
    <property type="project" value="TreeGrafter"/>
</dbReference>
<evidence type="ECO:0000256" key="4">
    <source>
        <dbReference type="ARBA" id="ARBA00022763"/>
    </source>
</evidence>
<accession>A0A1Y2DB29</accession>
<keyword evidence="3" id="KW-0479">Metal-binding</keyword>
<dbReference type="SUPFAM" id="SSF46955">
    <property type="entry name" value="Putative DNA-binding domain"/>
    <property type="match status" value="1"/>
</dbReference>
<dbReference type="GO" id="GO:0006284">
    <property type="term" value="P:base-excision repair"/>
    <property type="evidence" value="ECO:0007669"/>
    <property type="project" value="TreeGrafter"/>
</dbReference>
<comment type="similarity">
    <text evidence="2">Belongs to the XPA family.</text>
</comment>
<keyword evidence="4" id="KW-0227">DNA damage</keyword>
<dbReference type="OrthoDB" id="68328at2759"/>
<evidence type="ECO:0000259" key="11">
    <source>
        <dbReference type="Pfam" id="PF05181"/>
    </source>
</evidence>
<evidence type="ECO:0000256" key="6">
    <source>
        <dbReference type="ARBA" id="ARBA00022833"/>
    </source>
</evidence>
<keyword evidence="8" id="KW-0234">DNA repair</keyword>
<keyword evidence="7" id="KW-0238">DNA-binding</keyword>
<dbReference type="PROSITE" id="PS00753">
    <property type="entry name" value="XPA_2"/>
    <property type="match status" value="1"/>
</dbReference>
<dbReference type="PANTHER" id="PTHR10142">
    <property type="entry name" value="DNA REPAIR PROTEIN COMPLEMENTING XP-A CELLS"/>
    <property type="match status" value="1"/>
</dbReference>
<protein>
    <recommendedName>
        <fullName evidence="10">DNA repair protein RAD14</fullName>
    </recommendedName>
</protein>
<evidence type="ECO:0000256" key="7">
    <source>
        <dbReference type="ARBA" id="ARBA00023125"/>
    </source>
</evidence>
<keyword evidence="6" id="KW-0862">Zinc</keyword>
<dbReference type="PANTHER" id="PTHR10142:SF0">
    <property type="entry name" value="DNA REPAIR PROTEIN COMPLEMENTING XP-A CELLS"/>
    <property type="match status" value="1"/>
</dbReference>
<dbReference type="Proteomes" id="UP000193920">
    <property type="component" value="Unassembled WGS sequence"/>
</dbReference>
<evidence type="ECO:0000256" key="2">
    <source>
        <dbReference type="ARBA" id="ARBA00005548"/>
    </source>
</evidence>
<dbReference type="STRING" id="1754190.A0A1Y2DB29"/>